<protein>
    <submittedName>
        <fullName evidence="2">Uncharacterized protein</fullName>
    </submittedName>
</protein>
<sequence>MRTSSAAVPGPTGRRMGHNRQSFCVSKASRRPARSTGSRRLDQSVDVKVELERRAAAERKARRKTYGIESEERVDVEEEREQFKDETPRPDGLPHTDSGEGVDKGFRNTGGSTDITDPIIDVSTTADENSNTDHDSALSTSLGGNAVGEADDSPGVCSPVTDETPSRDVKSERKLKAAWCELKGRMRKPFRSRS</sequence>
<dbReference type="OrthoDB" id="10506858at2759"/>
<keyword evidence="3" id="KW-1185">Reference proteome</keyword>
<proteinExistence type="predicted"/>
<evidence type="ECO:0000256" key="1">
    <source>
        <dbReference type="SAM" id="MobiDB-lite"/>
    </source>
</evidence>
<feature type="compositionally biased region" description="Basic and acidic residues" evidence="1">
    <location>
        <begin position="81"/>
        <end position="106"/>
    </location>
</feature>
<dbReference type="KEGG" id="nhe:NECHADRAFT_75614"/>
<dbReference type="GeneID" id="9663734"/>
<feature type="region of interest" description="Disordered" evidence="1">
    <location>
        <begin position="1"/>
        <end position="172"/>
    </location>
</feature>
<name>C7YJA8_FUSV7</name>
<dbReference type="Proteomes" id="UP000005206">
    <property type="component" value="Chromosome 1"/>
</dbReference>
<gene>
    <name evidence="2" type="ORF">NECHADRAFT_75614</name>
</gene>
<evidence type="ECO:0000313" key="3">
    <source>
        <dbReference type="Proteomes" id="UP000005206"/>
    </source>
</evidence>
<dbReference type="STRING" id="660122.C7YJA8"/>
<dbReference type="InParanoid" id="C7YJA8"/>
<accession>C7YJA8</accession>
<dbReference type="VEuPathDB" id="FungiDB:NECHADRAFT_75614"/>
<reference evidence="2 3" key="1">
    <citation type="journal article" date="2009" name="PLoS Genet.">
        <title>The genome of Nectria haematococca: contribution of supernumerary chromosomes to gene expansion.</title>
        <authorList>
            <person name="Coleman J.J."/>
            <person name="Rounsley S.D."/>
            <person name="Rodriguez-Carres M."/>
            <person name="Kuo A."/>
            <person name="Wasmann C.C."/>
            <person name="Grimwood J."/>
            <person name="Schmutz J."/>
            <person name="Taga M."/>
            <person name="White G.J."/>
            <person name="Zhou S."/>
            <person name="Schwartz D.C."/>
            <person name="Freitag M."/>
            <person name="Ma L.J."/>
            <person name="Danchin E.G."/>
            <person name="Henrissat B."/>
            <person name="Coutinho P.M."/>
            <person name="Nelson D.R."/>
            <person name="Straney D."/>
            <person name="Napoli C.A."/>
            <person name="Barker B.M."/>
            <person name="Gribskov M."/>
            <person name="Rep M."/>
            <person name="Kroken S."/>
            <person name="Molnar I."/>
            <person name="Rensing C."/>
            <person name="Kennell J.C."/>
            <person name="Zamora J."/>
            <person name="Farman M.L."/>
            <person name="Selker E.U."/>
            <person name="Salamov A."/>
            <person name="Shapiro H."/>
            <person name="Pangilinan J."/>
            <person name="Lindquist E."/>
            <person name="Lamers C."/>
            <person name="Grigoriev I.V."/>
            <person name="Geiser D.M."/>
            <person name="Covert S.F."/>
            <person name="Temporini E."/>
            <person name="Vanetten H.D."/>
        </authorList>
    </citation>
    <scope>NUCLEOTIDE SEQUENCE [LARGE SCALE GENOMIC DNA]</scope>
    <source>
        <strain evidence="3">ATCC MYA-4622 / CBS 123669 / FGSC 9596 / NRRL 45880 / 77-13-4</strain>
    </source>
</reference>
<dbReference type="EMBL" id="GG698896">
    <property type="protein sequence ID" value="EEU48947.1"/>
    <property type="molecule type" value="Genomic_DNA"/>
</dbReference>
<organism evidence="2 3">
    <name type="scientific">Fusarium vanettenii (strain ATCC MYA-4622 / CBS 123669 / FGSC 9596 / NRRL 45880 / 77-13-4)</name>
    <name type="common">Fusarium solani subsp. pisi</name>
    <dbReference type="NCBI Taxonomy" id="660122"/>
    <lineage>
        <taxon>Eukaryota</taxon>
        <taxon>Fungi</taxon>
        <taxon>Dikarya</taxon>
        <taxon>Ascomycota</taxon>
        <taxon>Pezizomycotina</taxon>
        <taxon>Sordariomycetes</taxon>
        <taxon>Hypocreomycetidae</taxon>
        <taxon>Hypocreales</taxon>
        <taxon>Nectriaceae</taxon>
        <taxon>Fusarium</taxon>
        <taxon>Fusarium solani species complex</taxon>
        <taxon>Fusarium vanettenii</taxon>
    </lineage>
</organism>
<dbReference type="HOGENOM" id="CLU_1402794_0_0_1"/>
<feature type="compositionally biased region" description="Basic and acidic residues" evidence="1">
    <location>
        <begin position="39"/>
        <end position="59"/>
    </location>
</feature>
<dbReference type="RefSeq" id="XP_003054660.1">
    <property type="nucleotide sequence ID" value="XM_003054614.1"/>
</dbReference>
<dbReference type="AlphaFoldDB" id="C7YJA8"/>
<evidence type="ECO:0000313" key="2">
    <source>
        <dbReference type="EMBL" id="EEU48947.1"/>
    </source>
</evidence>